<proteinExistence type="predicted"/>
<protein>
    <submittedName>
        <fullName evidence="1">Uncharacterized protein</fullName>
    </submittedName>
</protein>
<dbReference type="Proteomes" id="UP001139365">
    <property type="component" value="Unassembled WGS sequence"/>
</dbReference>
<accession>A0AAE3FI26</accession>
<evidence type="ECO:0000313" key="2">
    <source>
        <dbReference type="Proteomes" id="UP001139365"/>
    </source>
</evidence>
<evidence type="ECO:0000313" key="1">
    <source>
        <dbReference type="EMBL" id="MCI5755332.1"/>
    </source>
</evidence>
<sequence>MNAGRNERTLELLFRSLRGEELSVKALAAGFDVSTKTVNRNINFSPRVRG</sequence>
<organism evidence="1 2">
    <name type="scientific">Candidatus Colimorpha enterica</name>
    <dbReference type="NCBI Taxonomy" id="3083063"/>
    <lineage>
        <taxon>Bacteria</taxon>
        <taxon>Pseudomonadati</taxon>
        <taxon>Bacteroidota</taxon>
        <taxon>Bacteroidia</taxon>
        <taxon>Bacteroidales</taxon>
        <taxon>Candidatus Colimorpha</taxon>
    </lineage>
</organism>
<name>A0AAE3FI26_9BACT</name>
<comment type="caution">
    <text evidence="1">The sequence shown here is derived from an EMBL/GenBank/DDBJ whole genome shotgun (WGS) entry which is preliminary data.</text>
</comment>
<dbReference type="EMBL" id="JALEMU010000055">
    <property type="protein sequence ID" value="MCI5755332.1"/>
    <property type="molecule type" value="Genomic_DNA"/>
</dbReference>
<gene>
    <name evidence="1" type="ORF">MR241_03440</name>
</gene>
<dbReference type="AlphaFoldDB" id="A0AAE3FI26"/>
<reference evidence="1 2" key="1">
    <citation type="submission" date="2022-03" db="EMBL/GenBank/DDBJ databases">
        <title>Metagenome-assembled genomes from swine fecal metagenomes.</title>
        <authorList>
            <person name="Holman D.B."/>
            <person name="Kommadath A."/>
        </authorList>
    </citation>
    <scope>NUCLEOTIDE SEQUENCE [LARGE SCALE GENOMIC DNA]</scope>
    <source>
        <strain evidence="1">SUG147</strain>
    </source>
</reference>